<protein>
    <submittedName>
        <fullName evidence="2">Thioredoxin fold domain-containing protein</fullName>
    </submittedName>
</protein>
<sequence length="362" mass="39655">MGAGAGHGQKGAQAHFFYAWSPSCGPCVGMSRDVFPDSAVARYYNAHFVSYKANIDEGEGKLLAARYGIQSLPAYLYFTAEGKPLHRSGNGKPAAEFIQDGKDALDPSKAYFALKDRYAAGDRTAPFLYAFSSAPGIMQEQALLNQVTGEYLKTQSAKEMTSRRNLEYVFNQYVAYESPASQYFLQHQPAFVAQFGQEAVAKKSRNIISNAAHTLGEKNDLVGLGNLQKSIARLLPTQAKQWQELAQVQYLLRQRNWPAYVDATLAYGKEFAPQDTYTLYEATAFLTAFVNDKALLAKADPIIQQVIAAERSELNLLTRAKLLHKLGKDTEAATVATEALALATKAGTSPEDATALLAEIRK</sequence>
<dbReference type="Pfam" id="PF13098">
    <property type="entry name" value="Thioredoxin_2"/>
    <property type="match status" value="1"/>
</dbReference>
<evidence type="ECO:0000313" key="2">
    <source>
        <dbReference type="EMBL" id="MFC7669431.1"/>
    </source>
</evidence>
<evidence type="ECO:0000259" key="1">
    <source>
        <dbReference type="Pfam" id="PF13098"/>
    </source>
</evidence>
<comment type="caution">
    <text evidence="2">The sequence shown here is derived from an EMBL/GenBank/DDBJ whole genome shotgun (WGS) entry which is preliminary data.</text>
</comment>
<dbReference type="RefSeq" id="WP_380206087.1">
    <property type="nucleotide sequence ID" value="NZ_JBHTEK010000001.1"/>
</dbReference>
<dbReference type="EMBL" id="JBHTEK010000001">
    <property type="protein sequence ID" value="MFC7669431.1"/>
    <property type="molecule type" value="Genomic_DNA"/>
</dbReference>
<reference evidence="3" key="1">
    <citation type="journal article" date="2019" name="Int. J. Syst. Evol. Microbiol.">
        <title>The Global Catalogue of Microorganisms (GCM) 10K type strain sequencing project: providing services to taxonomists for standard genome sequencing and annotation.</title>
        <authorList>
            <consortium name="The Broad Institute Genomics Platform"/>
            <consortium name="The Broad Institute Genome Sequencing Center for Infectious Disease"/>
            <person name="Wu L."/>
            <person name="Ma J."/>
        </authorList>
    </citation>
    <scope>NUCLEOTIDE SEQUENCE [LARGE SCALE GENOMIC DNA]</scope>
    <source>
        <strain evidence="3">JCM 19635</strain>
    </source>
</reference>
<proteinExistence type="predicted"/>
<dbReference type="InterPro" id="IPR036249">
    <property type="entry name" value="Thioredoxin-like_sf"/>
</dbReference>
<feature type="domain" description="Thioredoxin-like fold" evidence="1">
    <location>
        <begin position="16"/>
        <end position="98"/>
    </location>
</feature>
<dbReference type="Gene3D" id="3.40.30.10">
    <property type="entry name" value="Glutaredoxin"/>
    <property type="match status" value="1"/>
</dbReference>
<dbReference type="InterPro" id="IPR012336">
    <property type="entry name" value="Thioredoxin-like_fold"/>
</dbReference>
<keyword evidence="3" id="KW-1185">Reference proteome</keyword>
<evidence type="ECO:0000313" key="3">
    <source>
        <dbReference type="Proteomes" id="UP001596513"/>
    </source>
</evidence>
<dbReference type="Proteomes" id="UP001596513">
    <property type="component" value="Unassembled WGS sequence"/>
</dbReference>
<accession>A0ABW2UBH8</accession>
<gene>
    <name evidence="2" type="ORF">ACFQT0_20240</name>
</gene>
<name>A0ABW2UBH8_9BACT</name>
<organism evidence="2 3">
    <name type="scientific">Hymenobacter humi</name>
    <dbReference type="NCBI Taxonomy" id="1411620"/>
    <lineage>
        <taxon>Bacteria</taxon>
        <taxon>Pseudomonadati</taxon>
        <taxon>Bacteroidota</taxon>
        <taxon>Cytophagia</taxon>
        <taxon>Cytophagales</taxon>
        <taxon>Hymenobacteraceae</taxon>
        <taxon>Hymenobacter</taxon>
    </lineage>
</organism>
<dbReference type="SUPFAM" id="SSF52833">
    <property type="entry name" value="Thioredoxin-like"/>
    <property type="match status" value="1"/>
</dbReference>